<dbReference type="Gene3D" id="1.25.40.20">
    <property type="entry name" value="Ankyrin repeat-containing domain"/>
    <property type="match status" value="1"/>
</dbReference>
<dbReference type="SUPFAM" id="SSF140860">
    <property type="entry name" value="Pseudo ankyrin repeat-like"/>
    <property type="match status" value="1"/>
</dbReference>
<gene>
    <name evidence="1" type="ORF">BCR44DRAFT_1510923</name>
</gene>
<dbReference type="Proteomes" id="UP000193411">
    <property type="component" value="Unassembled WGS sequence"/>
</dbReference>
<dbReference type="AlphaFoldDB" id="A0A1Y2HZG4"/>
<dbReference type="EMBL" id="MCFL01000008">
    <property type="protein sequence ID" value="ORZ38562.1"/>
    <property type="molecule type" value="Genomic_DNA"/>
</dbReference>
<sequence>MNVNLMQNGHGPARPAARGAIAATPTLVLAVSIVEQILANIPHVLPRPEPTYLFALMAVPPSTLTRCCVLLGLLGSLTRASTAVQARCTYARVDTIWDDMLDRLLIGLSKSGNVQGLELFLQSNIVDVSARPIYKYMVAASQGGSVDVLDWWADATEEVEPQTPGKCRKGLPYDSTDGLAAAFAAGHTDVVLWWKQVNWRVSVDVTEHHLLAVCRNGHAHMLSDARLQLRDLVDEDNPDYMDEASACGYVEVLNWFLVHFHKPQYTHRAMDRASANGHLHVLDWWVRSGLSLKFTSSAKVNAARAGKTHVVNWWTSFPLYRTLLCGSLLQGSPKPTQVADLVTFASFGALSWIREQLKGKTYLKRIIYSEDVSCDEVDRCLEMAAQCNQLPMWRFLIDEHYRQVLDVDPDYSGLWTSCAIAAALHGALDVLEVLMLNIKTRPSATAFPIVVAAACQGGSKQVLQFLVDNKYWAAGSLSEDDCASALQAAAAHGRVKVLKWWHDSDGQLHSPSSLHFPKSCVDDLAWAACHNGTVDVLDWLVNTFGKQSFTIPSRRLYAIASKNPKKKAVVVEWMLKAAAEGSICLSPASIEYLRMAL</sequence>
<protein>
    <recommendedName>
        <fullName evidence="3">Ankyrin repeat-containing domain protein</fullName>
    </recommendedName>
</protein>
<dbReference type="SUPFAM" id="SSF48403">
    <property type="entry name" value="Ankyrin repeat"/>
    <property type="match status" value="1"/>
</dbReference>
<proteinExistence type="predicted"/>
<dbReference type="InterPro" id="IPR036770">
    <property type="entry name" value="Ankyrin_rpt-contain_sf"/>
</dbReference>
<evidence type="ECO:0000313" key="2">
    <source>
        <dbReference type="Proteomes" id="UP000193411"/>
    </source>
</evidence>
<evidence type="ECO:0008006" key="3">
    <source>
        <dbReference type="Google" id="ProtNLM"/>
    </source>
</evidence>
<dbReference type="PANTHER" id="PTHR46586:SF3">
    <property type="entry name" value="ANKYRIN REPEAT-CONTAINING PROTEIN"/>
    <property type="match status" value="1"/>
</dbReference>
<organism evidence="1 2">
    <name type="scientific">Catenaria anguillulae PL171</name>
    <dbReference type="NCBI Taxonomy" id="765915"/>
    <lineage>
        <taxon>Eukaryota</taxon>
        <taxon>Fungi</taxon>
        <taxon>Fungi incertae sedis</taxon>
        <taxon>Blastocladiomycota</taxon>
        <taxon>Blastocladiomycetes</taxon>
        <taxon>Blastocladiales</taxon>
        <taxon>Catenariaceae</taxon>
        <taxon>Catenaria</taxon>
    </lineage>
</organism>
<dbReference type="OrthoDB" id="448455at2759"/>
<evidence type="ECO:0000313" key="1">
    <source>
        <dbReference type="EMBL" id="ORZ38562.1"/>
    </source>
</evidence>
<reference evidence="1 2" key="1">
    <citation type="submission" date="2016-07" db="EMBL/GenBank/DDBJ databases">
        <title>Pervasive Adenine N6-methylation of Active Genes in Fungi.</title>
        <authorList>
            <consortium name="DOE Joint Genome Institute"/>
            <person name="Mondo S.J."/>
            <person name="Dannebaum R.O."/>
            <person name="Kuo R.C."/>
            <person name="Labutti K."/>
            <person name="Haridas S."/>
            <person name="Kuo A."/>
            <person name="Salamov A."/>
            <person name="Ahrendt S.R."/>
            <person name="Lipzen A."/>
            <person name="Sullivan W."/>
            <person name="Andreopoulos W.B."/>
            <person name="Clum A."/>
            <person name="Lindquist E."/>
            <person name="Daum C."/>
            <person name="Ramamoorthy G.K."/>
            <person name="Gryganskyi A."/>
            <person name="Culley D."/>
            <person name="Magnuson J.K."/>
            <person name="James T.Y."/>
            <person name="O'Malley M.A."/>
            <person name="Stajich J.E."/>
            <person name="Spatafora J.W."/>
            <person name="Visel A."/>
            <person name="Grigoriev I.V."/>
        </authorList>
    </citation>
    <scope>NUCLEOTIDE SEQUENCE [LARGE SCALE GENOMIC DNA]</scope>
    <source>
        <strain evidence="1 2">PL171</strain>
    </source>
</reference>
<keyword evidence="2" id="KW-1185">Reference proteome</keyword>
<dbReference type="InterPro" id="IPR052050">
    <property type="entry name" value="SecEffector_AnkRepeat"/>
</dbReference>
<comment type="caution">
    <text evidence="1">The sequence shown here is derived from an EMBL/GenBank/DDBJ whole genome shotgun (WGS) entry which is preliminary data.</text>
</comment>
<name>A0A1Y2HZG4_9FUNG</name>
<dbReference type="PANTHER" id="PTHR46586">
    <property type="entry name" value="ANKYRIN REPEAT-CONTAINING PROTEIN"/>
    <property type="match status" value="1"/>
</dbReference>
<accession>A0A1Y2HZG4</accession>